<sequence length="366" mass="39512">MQMTVTEGMDVERVRSIATQLMDLGSRVEDVRQEGQARVDVLDDVWAGPDLEHFQRSWRATVPRLTHAGQAMRDYGQRLDDQAEDQDDASASVGARAPGAPTPPVPLPPLPPGRTGQGQSLLDRIWEALDRVTQPVRDLVTGVLDGITGVFNNLAVKFSMIAADLVDAFREISPKFKAWLAATGGVISRFVGKWAPKLVPLGRSLLPVLGIGAKFLKALPYVGAGVALWEMKGVFSDAWNGRANPHEIWNKVILGGGSSVAAFFPPYGTLVSVGLTLEQLRHEHMPTLDGWLAEQTGISEDVIRIGRVGLMAPTNPLVLADLLPDTDFDLPGPSPSEIASGTWDTIKDVATNPIPLPSLPNPLPWP</sequence>
<comment type="caution">
    <text evidence="2">The sequence shown here is derived from an EMBL/GenBank/DDBJ whole genome shotgun (WGS) entry which is preliminary data.</text>
</comment>
<dbReference type="STRING" id="262209.AWH69_06465"/>
<evidence type="ECO:0000256" key="1">
    <source>
        <dbReference type="SAM" id="MobiDB-lite"/>
    </source>
</evidence>
<evidence type="ECO:0000313" key="2">
    <source>
        <dbReference type="EMBL" id="OAB87691.1"/>
    </source>
</evidence>
<evidence type="ECO:0008006" key="4">
    <source>
        <dbReference type="Google" id="ProtNLM"/>
    </source>
</evidence>
<dbReference type="Gene3D" id="1.10.287.1060">
    <property type="entry name" value="ESAT-6-like"/>
    <property type="match status" value="1"/>
</dbReference>
<dbReference type="EMBL" id="LQZG01000002">
    <property type="protein sequence ID" value="OAB87691.1"/>
    <property type="molecule type" value="Genomic_DNA"/>
</dbReference>
<dbReference type="SUPFAM" id="SSF140453">
    <property type="entry name" value="EsxAB dimer-like"/>
    <property type="match status" value="1"/>
</dbReference>
<reference evidence="2 3" key="1">
    <citation type="submission" date="2016-01" db="EMBL/GenBank/DDBJ databases">
        <title>Janibacter melonis strain CD11_4 genome sequencing and assembly.</title>
        <authorList>
            <person name="Nair G.R."/>
            <person name="Kaur G."/>
            <person name="Chander A.M."/>
            <person name="Mayilraj S."/>
        </authorList>
    </citation>
    <scope>NUCLEOTIDE SEQUENCE [LARGE SCALE GENOMIC DNA]</scope>
    <source>
        <strain evidence="2 3">CD11-4</strain>
    </source>
</reference>
<dbReference type="Proteomes" id="UP000076976">
    <property type="component" value="Unassembled WGS sequence"/>
</dbReference>
<evidence type="ECO:0000313" key="3">
    <source>
        <dbReference type="Proteomes" id="UP000076976"/>
    </source>
</evidence>
<accession>A0A176QDB6</accession>
<feature type="compositionally biased region" description="Low complexity" evidence="1">
    <location>
        <begin position="89"/>
        <end position="99"/>
    </location>
</feature>
<dbReference type="InterPro" id="IPR036689">
    <property type="entry name" value="ESAT-6-like_sf"/>
</dbReference>
<feature type="region of interest" description="Disordered" evidence="1">
    <location>
        <begin position="80"/>
        <end position="117"/>
    </location>
</feature>
<feature type="compositionally biased region" description="Pro residues" evidence="1">
    <location>
        <begin position="100"/>
        <end position="112"/>
    </location>
</feature>
<protein>
    <recommendedName>
        <fullName evidence="4">WXG100 family type VII secretion target</fullName>
    </recommendedName>
</protein>
<name>A0A176QDB6_9MICO</name>
<proteinExistence type="predicted"/>
<gene>
    <name evidence="2" type="ORF">AWH69_06465</name>
</gene>
<organism evidence="2 3">
    <name type="scientific">Janibacter melonis</name>
    <dbReference type="NCBI Taxonomy" id="262209"/>
    <lineage>
        <taxon>Bacteria</taxon>
        <taxon>Bacillati</taxon>
        <taxon>Actinomycetota</taxon>
        <taxon>Actinomycetes</taxon>
        <taxon>Micrococcales</taxon>
        <taxon>Intrasporangiaceae</taxon>
        <taxon>Janibacter</taxon>
    </lineage>
</organism>
<dbReference type="AlphaFoldDB" id="A0A176QDB6"/>
<keyword evidence="3" id="KW-1185">Reference proteome</keyword>